<dbReference type="Gene3D" id="3.30.360.10">
    <property type="entry name" value="Dihydrodipicolinate Reductase, domain 2"/>
    <property type="match status" value="1"/>
</dbReference>
<comment type="function">
    <text evidence="6">Specifically catalyzes the NAD or NADP-dependent dehydrogenation of L-aspartate to iminoaspartate.</text>
</comment>
<dbReference type="Pfam" id="PF03447">
    <property type="entry name" value="NAD_binding_3"/>
    <property type="match status" value="1"/>
</dbReference>
<dbReference type="NCBIfam" id="NF009828">
    <property type="entry name" value="PRK13303.1-3"/>
    <property type="match status" value="1"/>
</dbReference>
<comment type="catalytic activity">
    <reaction evidence="6">
        <text>L-aspartate + NAD(+) + H2O = oxaloacetate + NH4(+) + NADH + H(+)</text>
        <dbReference type="Rhea" id="RHEA:11788"/>
        <dbReference type="ChEBI" id="CHEBI:15377"/>
        <dbReference type="ChEBI" id="CHEBI:15378"/>
        <dbReference type="ChEBI" id="CHEBI:16452"/>
        <dbReference type="ChEBI" id="CHEBI:28938"/>
        <dbReference type="ChEBI" id="CHEBI:29991"/>
        <dbReference type="ChEBI" id="CHEBI:57540"/>
        <dbReference type="ChEBI" id="CHEBI:57945"/>
        <dbReference type="EC" id="1.4.1.21"/>
    </reaction>
</comment>
<reference evidence="9 10" key="1">
    <citation type="submission" date="2017-08" db="EMBL/GenBank/DDBJ databases">
        <authorList>
            <person name="de Groot N.N."/>
        </authorList>
    </citation>
    <scope>NUCLEOTIDE SEQUENCE [LARGE SCALE GENOMIC DNA]</scope>
    <source>
        <strain evidence="9 10">USBA 352</strain>
    </source>
</reference>
<organism evidence="9 10">
    <name type="scientific">Stappia indica</name>
    <dbReference type="NCBI Taxonomy" id="538381"/>
    <lineage>
        <taxon>Bacteria</taxon>
        <taxon>Pseudomonadati</taxon>
        <taxon>Pseudomonadota</taxon>
        <taxon>Alphaproteobacteria</taxon>
        <taxon>Hyphomicrobiales</taxon>
        <taxon>Stappiaceae</taxon>
        <taxon>Stappia</taxon>
    </lineage>
</organism>
<dbReference type="Gene3D" id="3.40.50.720">
    <property type="entry name" value="NAD(P)-binding Rossmann-like Domain"/>
    <property type="match status" value="1"/>
</dbReference>
<dbReference type="PIRSF" id="PIRSF005227">
    <property type="entry name" value="Asp_dh_NAD_syn"/>
    <property type="match status" value="1"/>
</dbReference>
<evidence type="ECO:0000256" key="3">
    <source>
        <dbReference type="ARBA" id="ARBA00022857"/>
    </source>
</evidence>
<dbReference type="Pfam" id="PF01958">
    <property type="entry name" value="Asp_DH_C"/>
    <property type="match status" value="1"/>
</dbReference>
<evidence type="ECO:0000256" key="4">
    <source>
        <dbReference type="ARBA" id="ARBA00023002"/>
    </source>
</evidence>
<evidence type="ECO:0000259" key="8">
    <source>
        <dbReference type="Pfam" id="PF03447"/>
    </source>
</evidence>
<proteinExistence type="inferred from homology"/>
<dbReference type="HAMAP" id="MF_01265">
    <property type="entry name" value="NadX"/>
    <property type="match status" value="1"/>
</dbReference>
<keyword evidence="5 6" id="KW-0520">NAD</keyword>
<comment type="pathway">
    <text evidence="6">Cofactor biosynthesis; NAD(+) biosynthesis; iminoaspartate from L-aspartate (dehydrogenase route): step 1/1.</text>
</comment>
<gene>
    <name evidence="6" type="primary">nadX</name>
    <name evidence="9" type="ORF">SAMN05421512_107142</name>
</gene>
<dbReference type="GO" id="GO:0033735">
    <property type="term" value="F:aspartate dehydrogenase [NAD(P)+] activity"/>
    <property type="evidence" value="ECO:0007669"/>
    <property type="project" value="UniProtKB-EC"/>
</dbReference>
<dbReference type="UniPathway" id="UPA00253">
    <property type="reaction ID" value="UER00456"/>
</dbReference>
<dbReference type="SUPFAM" id="SSF55347">
    <property type="entry name" value="Glyceraldehyde-3-phosphate dehydrogenase-like, C-terminal domain"/>
    <property type="match status" value="1"/>
</dbReference>
<dbReference type="Proteomes" id="UP000219331">
    <property type="component" value="Unassembled WGS sequence"/>
</dbReference>
<dbReference type="InterPro" id="IPR036291">
    <property type="entry name" value="NAD(P)-bd_dom_sf"/>
</dbReference>
<comment type="miscellaneous">
    <text evidence="6">The iminoaspartate product is unstable in aqueous solution and can decompose to oxaloacetate and ammonia.</text>
</comment>
<keyword evidence="3 6" id="KW-0521">NADP</keyword>
<keyword evidence="4 6" id="KW-0560">Oxidoreductase</keyword>
<comment type="similarity">
    <text evidence="1 6">Belongs to the L-aspartate dehydrogenase family.</text>
</comment>
<dbReference type="SUPFAM" id="SSF51735">
    <property type="entry name" value="NAD(P)-binding Rossmann-fold domains"/>
    <property type="match status" value="1"/>
</dbReference>
<dbReference type="GO" id="GO:0051287">
    <property type="term" value="F:NAD binding"/>
    <property type="evidence" value="ECO:0007669"/>
    <property type="project" value="UniProtKB-UniRule"/>
</dbReference>
<protein>
    <recommendedName>
        <fullName evidence="6">L-aspartate dehydrogenase</fullName>
        <ecNumber evidence="6">1.4.1.21</ecNumber>
    </recommendedName>
</protein>
<comment type="catalytic activity">
    <reaction evidence="6">
        <text>L-aspartate + NADP(+) + H2O = oxaloacetate + NH4(+) + NADPH + H(+)</text>
        <dbReference type="Rhea" id="RHEA:11784"/>
        <dbReference type="ChEBI" id="CHEBI:15377"/>
        <dbReference type="ChEBI" id="CHEBI:15378"/>
        <dbReference type="ChEBI" id="CHEBI:16452"/>
        <dbReference type="ChEBI" id="CHEBI:28938"/>
        <dbReference type="ChEBI" id="CHEBI:29991"/>
        <dbReference type="ChEBI" id="CHEBI:57783"/>
        <dbReference type="ChEBI" id="CHEBI:58349"/>
        <dbReference type="EC" id="1.4.1.21"/>
    </reaction>
</comment>
<feature type="binding site" evidence="6">
    <location>
        <position position="122"/>
    </location>
    <ligand>
        <name>NAD(+)</name>
        <dbReference type="ChEBI" id="CHEBI:57540"/>
    </ligand>
</feature>
<dbReference type="EC" id="1.4.1.21" evidence="6"/>
<dbReference type="NCBIfam" id="NF009827">
    <property type="entry name" value="PRK13303.1-2"/>
    <property type="match status" value="1"/>
</dbReference>
<evidence type="ECO:0000256" key="6">
    <source>
        <dbReference type="HAMAP-Rule" id="MF_01265"/>
    </source>
</evidence>
<dbReference type="InterPro" id="IPR002811">
    <property type="entry name" value="Asp_DH"/>
</dbReference>
<feature type="domain" description="Aspartate dehydrogenase" evidence="7">
    <location>
        <begin position="166"/>
        <end position="252"/>
    </location>
</feature>
<dbReference type="PANTHER" id="PTHR31873:SF6">
    <property type="entry name" value="ASPARTATE DEHYDROGENASE DOMAIN-CONTAINING PROTEIN"/>
    <property type="match status" value="1"/>
</dbReference>
<evidence type="ECO:0000313" key="10">
    <source>
        <dbReference type="Proteomes" id="UP000219331"/>
    </source>
</evidence>
<dbReference type="STRING" id="538381.GCA_001696535_03663"/>
<accession>A0A285T2C1</accession>
<dbReference type="GO" id="GO:0009435">
    <property type="term" value="P:NAD+ biosynthetic process"/>
    <property type="evidence" value="ECO:0007669"/>
    <property type="project" value="UniProtKB-UniRule"/>
</dbReference>
<feature type="active site" evidence="6">
    <location>
        <position position="218"/>
    </location>
</feature>
<dbReference type="InterPro" id="IPR005106">
    <property type="entry name" value="Asp/hSer_DH_NAD-bd"/>
</dbReference>
<dbReference type="RefSeq" id="WP_097175342.1">
    <property type="nucleotide sequence ID" value="NZ_OBML01000007.1"/>
</dbReference>
<keyword evidence="10" id="KW-1185">Reference proteome</keyword>
<evidence type="ECO:0000259" key="7">
    <source>
        <dbReference type="Pfam" id="PF01958"/>
    </source>
</evidence>
<dbReference type="InterPro" id="IPR011182">
    <property type="entry name" value="L-Asp_DH"/>
</dbReference>
<name>A0A285T2C1_9HYPH</name>
<dbReference type="AlphaFoldDB" id="A0A285T2C1"/>
<keyword evidence="2 6" id="KW-0662">Pyridine nucleotide biosynthesis</keyword>
<dbReference type="InterPro" id="IPR020626">
    <property type="entry name" value="Asp_DH_prok"/>
</dbReference>
<dbReference type="GO" id="GO:0050661">
    <property type="term" value="F:NADP binding"/>
    <property type="evidence" value="ECO:0007669"/>
    <property type="project" value="UniProtKB-UniRule"/>
</dbReference>
<sequence>MTANIAIIGFGSITRTLLASLAGNGAVRVKNIVVRPERIGTPDHAWQDARFVGSIAELDADVDTVIEAAGHAALRQHAGDVVASGRRLVLASSGALADDAFREGLETTARETGAEIHVVSGAIGALDALATAQIAGRQEVRYTGIKPSRAWRGTPAEQCVDLDALEAPTTFFTGSAREVAQLYPANANVAATVALAGPGFDATTVSLIADPGAVINRHVVEADGVLGSFRFETTATPLSINPRTSGTTVFSILSFLNSGSNSVRLV</sequence>
<dbReference type="OrthoDB" id="8456681at2"/>
<dbReference type="GO" id="GO:0016639">
    <property type="term" value="F:oxidoreductase activity, acting on the CH-NH2 group of donors, NAD or NADP as acceptor"/>
    <property type="evidence" value="ECO:0007669"/>
    <property type="project" value="UniProtKB-UniRule"/>
</dbReference>
<dbReference type="EMBL" id="OBML01000007">
    <property type="protein sequence ID" value="SOC13351.1"/>
    <property type="molecule type" value="Genomic_DNA"/>
</dbReference>
<dbReference type="PANTHER" id="PTHR31873">
    <property type="entry name" value="L-ASPARTATE DEHYDROGENASE-RELATED"/>
    <property type="match status" value="1"/>
</dbReference>
<evidence type="ECO:0000256" key="5">
    <source>
        <dbReference type="ARBA" id="ARBA00023027"/>
    </source>
</evidence>
<feature type="binding site" evidence="6">
    <location>
        <position position="188"/>
    </location>
    <ligand>
        <name>NAD(+)</name>
        <dbReference type="ChEBI" id="CHEBI:57540"/>
    </ligand>
</feature>
<feature type="domain" description="Aspartate/homoserine dehydrogenase NAD-binding" evidence="8">
    <location>
        <begin position="9"/>
        <end position="118"/>
    </location>
</feature>
<evidence type="ECO:0000256" key="1">
    <source>
        <dbReference type="ARBA" id="ARBA00008331"/>
    </source>
</evidence>
<evidence type="ECO:0000256" key="2">
    <source>
        <dbReference type="ARBA" id="ARBA00022642"/>
    </source>
</evidence>
<evidence type="ECO:0000313" key="9">
    <source>
        <dbReference type="EMBL" id="SOC13351.1"/>
    </source>
</evidence>